<dbReference type="AlphaFoldDB" id="A0AAN7NJS5"/>
<evidence type="ECO:0000313" key="3">
    <source>
        <dbReference type="Proteomes" id="UP001333110"/>
    </source>
</evidence>
<dbReference type="Proteomes" id="UP001333110">
    <property type="component" value="Unassembled WGS sequence"/>
</dbReference>
<evidence type="ECO:0000256" key="1">
    <source>
        <dbReference type="SAM" id="MobiDB-lite"/>
    </source>
</evidence>
<reference evidence="2 3" key="1">
    <citation type="journal article" date="2023" name="J. Hered.">
        <title>Chromosome-level genome of the wood stork (Mycteria americana) provides insight into avian chromosome evolution.</title>
        <authorList>
            <person name="Flamio R. Jr."/>
            <person name="Ramstad K.M."/>
        </authorList>
    </citation>
    <scope>NUCLEOTIDE SEQUENCE [LARGE SCALE GENOMIC DNA]</scope>
    <source>
        <strain evidence="2">JAX WOST 10</strain>
    </source>
</reference>
<evidence type="ECO:0000313" key="2">
    <source>
        <dbReference type="EMBL" id="KAK4826859.1"/>
    </source>
</evidence>
<proteinExistence type="predicted"/>
<comment type="caution">
    <text evidence="2">The sequence shown here is derived from an EMBL/GenBank/DDBJ whole genome shotgun (WGS) entry which is preliminary data.</text>
</comment>
<dbReference type="EMBL" id="JAUNZN010000002">
    <property type="protein sequence ID" value="KAK4826859.1"/>
    <property type="molecule type" value="Genomic_DNA"/>
</dbReference>
<accession>A0AAN7NJS5</accession>
<name>A0AAN7NJS5_MYCAM</name>
<keyword evidence="3" id="KW-1185">Reference proteome</keyword>
<feature type="compositionally biased region" description="Basic residues" evidence="1">
    <location>
        <begin position="176"/>
        <end position="189"/>
    </location>
</feature>
<gene>
    <name evidence="2" type="ORF">QYF61_011896</name>
</gene>
<protein>
    <submittedName>
        <fullName evidence="2">Uncharacterized protein</fullName>
    </submittedName>
</protein>
<feature type="region of interest" description="Disordered" evidence="1">
    <location>
        <begin position="170"/>
        <end position="189"/>
    </location>
</feature>
<organism evidence="2 3">
    <name type="scientific">Mycteria americana</name>
    <name type="common">Wood stork</name>
    <dbReference type="NCBI Taxonomy" id="33587"/>
    <lineage>
        <taxon>Eukaryota</taxon>
        <taxon>Metazoa</taxon>
        <taxon>Chordata</taxon>
        <taxon>Craniata</taxon>
        <taxon>Vertebrata</taxon>
        <taxon>Euteleostomi</taxon>
        <taxon>Archelosauria</taxon>
        <taxon>Archosauria</taxon>
        <taxon>Dinosauria</taxon>
        <taxon>Saurischia</taxon>
        <taxon>Theropoda</taxon>
        <taxon>Coelurosauria</taxon>
        <taxon>Aves</taxon>
        <taxon>Neognathae</taxon>
        <taxon>Neoaves</taxon>
        <taxon>Aequornithes</taxon>
        <taxon>Ciconiiformes</taxon>
        <taxon>Ciconiidae</taxon>
        <taxon>Mycteria</taxon>
    </lineage>
</organism>
<sequence>MKFKKEKVLHLRQTNSRQHYMPGAGWLENSFAEKDLKFLSSKLNMLSFPEAGRRPITCCEEGRERRGKKCLSSLPSTDLKLHHLMVTAAKAALTFTSLMSPSFLSSMHSAALSHKGKLRLLIFPSCILSFLKSLYPPDRNTPVMGAIPPHLCDSQKIVALQLHKALEVTGEGEKKKERKKKNAKSQKAKAKFTKRFLRSFSNSVYLHSVLVANRHSR</sequence>